<dbReference type="EMBL" id="JANEYG010000024">
    <property type="protein sequence ID" value="KAJ8918560.1"/>
    <property type="molecule type" value="Genomic_DNA"/>
</dbReference>
<dbReference type="PANTHER" id="PTHR11157:SF28">
    <property type="entry name" value="ELONGATION OF VERY LONG CHAIN FATTY ACIDS PROTEIN"/>
    <property type="match status" value="1"/>
</dbReference>
<keyword evidence="3 10" id="KW-0808">Transferase</keyword>
<keyword evidence="12" id="KW-1185">Reference proteome</keyword>
<keyword evidence="4 10" id="KW-0812">Transmembrane</keyword>
<evidence type="ECO:0000313" key="12">
    <source>
        <dbReference type="Proteomes" id="UP001159042"/>
    </source>
</evidence>
<gene>
    <name evidence="11" type="ORF">NQ315_013065</name>
</gene>
<keyword evidence="9 10" id="KW-0275">Fatty acid biosynthesis</keyword>
<dbReference type="EC" id="2.3.1.199" evidence="10"/>
<feature type="transmembrane region" description="Helical" evidence="10">
    <location>
        <begin position="114"/>
        <end position="133"/>
    </location>
</feature>
<evidence type="ECO:0000256" key="5">
    <source>
        <dbReference type="ARBA" id="ARBA00022832"/>
    </source>
</evidence>
<dbReference type="Pfam" id="PF01151">
    <property type="entry name" value="ELO"/>
    <property type="match status" value="1"/>
</dbReference>
<keyword evidence="5 10" id="KW-0276">Fatty acid metabolism</keyword>
<dbReference type="GO" id="GO:0019367">
    <property type="term" value="P:fatty acid elongation, saturated fatty acid"/>
    <property type="evidence" value="ECO:0007669"/>
    <property type="project" value="TreeGrafter"/>
</dbReference>
<dbReference type="GO" id="GO:0042761">
    <property type="term" value="P:very long-chain fatty acid biosynthetic process"/>
    <property type="evidence" value="ECO:0007669"/>
    <property type="project" value="TreeGrafter"/>
</dbReference>
<comment type="catalytic activity">
    <reaction evidence="10">
        <text>a very-long-chain acyl-CoA + malonyl-CoA + H(+) = a very-long-chain 3-oxoacyl-CoA + CO2 + CoA</text>
        <dbReference type="Rhea" id="RHEA:32727"/>
        <dbReference type="ChEBI" id="CHEBI:15378"/>
        <dbReference type="ChEBI" id="CHEBI:16526"/>
        <dbReference type="ChEBI" id="CHEBI:57287"/>
        <dbReference type="ChEBI" id="CHEBI:57384"/>
        <dbReference type="ChEBI" id="CHEBI:90725"/>
        <dbReference type="ChEBI" id="CHEBI:90736"/>
        <dbReference type="EC" id="2.3.1.199"/>
    </reaction>
</comment>
<evidence type="ECO:0000256" key="8">
    <source>
        <dbReference type="ARBA" id="ARBA00023136"/>
    </source>
</evidence>
<name>A0AAV8VX67_9CUCU</name>
<comment type="caution">
    <text evidence="11">The sequence shown here is derived from an EMBL/GenBank/DDBJ whole genome shotgun (WGS) entry which is preliminary data.</text>
</comment>
<comment type="subcellular location">
    <subcellularLocation>
        <location evidence="1">Membrane</location>
        <topology evidence="1">Multi-pass membrane protein</topology>
    </subcellularLocation>
</comment>
<dbReference type="GO" id="GO:0034626">
    <property type="term" value="P:fatty acid elongation, polyunsaturated fatty acid"/>
    <property type="evidence" value="ECO:0007669"/>
    <property type="project" value="TreeGrafter"/>
</dbReference>
<reference evidence="11 12" key="1">
    <citation type="journal article" date="2023" name="Insect Mol. Biol.">
        <title>Genome sequencing provides insights into the evolution of gene families encoding plant cell wall-degrading enzymes in longhorned beetles.</title>
        <authorList>
            <person name="Shin N.R."/>
            <person name="Okamura Y."/>
            <person name="Kirsch R."/>
            <person name="Pauchet Y."/>
        </authorList>
    </citation>
    <scope>NUCLEOTIDE SEQUENCE [LARGE SCALE GENOMIC DNA]</scope>
    <source>
        <strain evidence="11">EAD_L_NR</strain>
    </source>
</reference>
<evidence type="ECO:0000256" key="9">
    <source>
        <dbReference type="ARBA" id="ARBA00023160"/>
    </source>
</evidence>
<keyword evidence="6 10" id="KW-1133">Transmembrane helix</keyword>
<comment type="similarity">
    <text evidence="10">Belongs to the ELO family.</text>
</comment>
<feature type="non-terminal residue" evidence="11">
    <location>
        <position position="1"/>
    </location>
</feature>
<keyword evidence="2 10" id="KW-0444">Lipid biosynthesis</keyword>
<evidence type="ECO:0000256" key="2">
    <source>
        <dbReference type="ARBA" id="ARBA00022516"/>
    </source>
</evidence>
<organism evidence="11 12">
    <name type="scientific">Exocentrus adspersus</name>
    <dbReference type="NCBI Taxonomy" id="1586481"/>
    <lineage>
        <taxon>Eukaryota</taxon>
        <taxon>Metazoa</taxon>
        <taxon>Ecdysozoa</taxon>
        <taxon>Arthropoda</taxon>
        <taxon>Hexapoda</taxon>
        <taxon>Insecta</taxon>
        <taxon>Pterygota</taxon>
        <taxon>Neoptera</taxon>
        <taxon>Endopterygota</taxon>
        <taxon>Coleoptera</taxon>
        <taxon>Polyphaga</taxon>
        <taxon>Cucujiformia</taxon>
        <taxon>Chrysomeloidea</taxon>
        <taxon>Cerambycidae</taxon>
        <taxon>Lamiinae</taxon>
        <taxon>Acanthocinini</taxon>
        <taxon>Exocentrus</taxon>
    </lineage>
</organism>
<evidence type="ECO:0000256" key="1">
    <source>
        <dbReference type="ARBA" id="ARBA00004141"/>
    </source>
</evidence>
<evidence type="ECO:0000256" key="7">
    <source>
        <dbReference type="ARBA" id="ARBA00023098"/>
    </source>
</evidence>
<feature type="transmembrane region" description="Helical" evidence="10">
    <location>
        <begin position="169"/>
        <end position="191"/>
    </location>
</feature>
<dbReference type="Proteomes" id="UP001159042">
    <property type="component" value="Unassembled WGS sequence"/>
</dbReference>
<evidence type="ECO:0000256" key="3">
    <source>
        <dbReference type="ARBA" id="ARBA00022679"/>
    </source>
</evidence>
<dbReference type="InterPro" id="IPR002076">
    <property type="entry name" value="ELO_fam"/>
</dbReference>
<keyword evidence="8 10" id="KW-0472">Membrane</keyword>
<evidence type="ECO:0000256" key="6">
    <source>
        <dbReference type="ARBA" id="ARBA00022989"/>
    </source>
</evidence>
<sequence length="290" mass="33835">REKNRPKNRRAGSWSNCFISDPRTADWFLSGKLGHLFVILTTYVYFCTSAGPRYMKDRKPYDLKLVIQAYNLMQVLASGYLVYEGLMAGWLHDYQFSCQPVVPGEKGLRMAKAVWIYFMLKIIELLDTVFFVLRKKNNQVSYLHVYHHTLMPICAWIGLTFLPGGHGTLLGLINSFIHVIMYMYYFVAALGPEYQKYLWWKKHLTAMQMVQFCIVFLHNFQILFRDCNYPKFINVLLTVQAGYFFYLFGAFYNAQYIKSRRKQKAQENATLANGLENKANGIANGKVKEH</sequence>
<feature type="transmembrane region" description="Helical" evidence="10">
    <location>
        <begin position="232"/>
        <end position="254"/>
    </location>
</feature>
<proteinExistence type="inferred from homology"/>
<protein>
    <recommendedName>
        <fullName evidence="10">Elongation of very long chain fatty acids protein</fullName>
        <ecNumber evidence="10">2.3.1.199</ecNumber>
    </recommendedName>
    <alternativeName>
        <fullName evidence="10">Very-long-chain 3-oxoacyl-CoA synthase</fullName>
    </alternativeName>
</protein>
<accession>A0AAV8VX67</accession>
<feature type="transmembrane region" description="Helical" evidence="10">
    <location>
        <begin position="203"/>
        <end position="220"/>
    </location>
</feature>
<dbReference type="GO" id="GO:0009922">
    <property type="term" value="F:fatty acid elongase activity"/>
    <property type="evidence" value="ECO:0007669"/>
    <property type="project" value="UniProtKB-EC"/>
</dbReference>
<keyword evidence="7 10" id="KW-0443">Lipid metabolism</keyword>
<feature type="transmembrane region" description="Helical" evidence="10">
    <location>
        <begin position="145"/>
        <end position="163"/>
    </location>
</feature>
<evidence type="ECO:0000313" key="11">
    <source>
        <dbReference type="EMBL" id="KAJ8918560.1"/>
    </source>
</evidence>
<dbReference type="AlphaFoldDB" id="A0AAV8VX67"/>
<dbReference type="GO" id="GO:0030148">
    <property type="term" value="P:sphingolipid biosynthetic process"/>
    <property type="evidence" value="ECO:0007669"/>
    <property type="project" value="TreeGrafter"/>
</dbReference>
<dbReference type="GO" id="GO:0034625">
    <property type="term" value="P:fatty acid elongation, monounsaturated fatty acid"/>
    <property type="evidence" value="ECO:0007669"/>
    <property type="project" value="TreeGrafter"/>
</dbReference>
<dbReference type="GO" id="GO:0005789">
    <property type="term" value="C:endoplasmic reticulum membrane"/>
    <property type="evidence" value="ECO:0007669"/>
    <property type="project" value="TreeGrafter"/>
</dbReference>
<evidence type="ECO:0000256" key="10">
    <source>
        <dbReference type="RuleBase" id="RU361115"/>
    </source>
</evidence>
<dbReference type="PANTHER" id="PTHR11157">
    <property type="entry name" value="FATTY ACID ACYL TRANSFERASE-RELATED"/>
    <property type="match status" value="1"/>
</dbReference>
<evidence type="ECO:0000256" key="4">
    <source>
        <dbReference type="ARBA" id="ARBA00022692"/>
    </source>
</evidence>